<dbReference type="InterPro" id="IPR011701">
    <property type="entry name" value="MFS"/>
</dbReference>
<feature type="compositionally biased region" description="Polar residues" evidence="5">
    <location>
        <begin position="287"/>
        <end position="296"/>
    </location>
</feature>
<evidence type="ECO:0000256" key="4">
    <source>
        <dbReference type="ARBA" id="ARBA00023136"/>
    </source>
</evidence>
<evidence type="ECO:0000313" key="7">
    <source>
        <dbReference type="EMBL" id="KAK3214744.1"/>
    </source>
</evidence>
<accession>A0AAN6M1R9</accession>
<feature type="compositionally biased region" description="Basic and acidic residues" evidence="5">
    <location>
        <begin position="490"/>
        <end position="506"/>
    </location>
</feature>
<feature type="transmembrane region" description="Helical" evidence="6">
    <location>
        <begin position="151"/>
        <end position="168"/>
    </location>
</feature>
<feature type="compositionally biased region" description="Basic residues" evidence="5">
    <location>
        <begin position="90"/>
        <end position="99"/>
    </location>
</feature>
<feature type="region of interest" description="Disordered" evidence="5">
    <location>
        <begin position="490"/>
        <end position="524"/>
    </location>
</feature>
<dbReference type="GO" id="GO:0022857">
    <property type="term" value="F:transmembrane transporter activity"/>
    <property type="evidence" value="ECO:0007669"/>
    <property type="project" value="InterPro"/>
</dbReference>
<keyword evidence="4 6" id="KW-0472">Membrane</keyword>
<evidence type="ECO:0000256" key="2">
    <source>
        <dbReference type="ARBA" id="ARBA00022692"/>
    </source>
</evidence>
<feature type="compositionally biased region" description="Basic and acidic residues" evidence="5">
    <location>
        <begin position="1"/>
        <end position="10"/>
    </location>
</feature>
<feature type="compositionally biased region" description="Basic and acidic residues" evidence="5">
    <location>
        <begin position="37"/>
        <end position="61"/>
    </location>
</feature>
<evidence type="ECO:0000256" key="6">
    <source>
        <dbReference type="SAM" id="Phobius"/>
    </source>
</evidence>
<evidence type="ECO:0000256" key="3">
    <source>
        <dbReference type="ARBA" id="ARBA00022989"/>
    </source>
</evidence>
<dbReference type="PANTHER" id="PTHR23502">
    <property type="entry name" value="MAJOR FACILITATOR SUPERFAMILY"/>
    <property type="match status" value="1"/>
</dbReference>
<keyword evidence="3 6" id="KW-1133">Transmembrane helix</keyword>
<feature type="region of interest" description="Disordered" evidence="5">
    <location>
        <begin position="1"/>
        <end position="127"/>
    </location>
</feature>
<evidence type="ECO:0000256" key="1">
    <source>
        <dbReference type="ARBA" id="ARBA00004141"/>
    </source>
</evidence>
<dbReference type="GO" id="GO:0005886">
    <property type="term" value="C:plasma membrane"/>
    <property type="evidence" value="ECO:0007669"/>
    <property type="project" value="TreeGrafter"/>
</dbReference>
<dbReference type="SUPFAM" id="SSF103473">
    <property type="entry name" value="MFS general substrate transporter"/>
    <property type="match status" value="1"/>
</dbReference>
<feature type="compositionally biased region" description="Pro residues" evidence="5">
    <location>
        <begin position="508"/>
        <end position="524"/>
    </location>
</feature>
<evidence type="ECO:0000313" key="8">
    <source>
        <dbReference type="Proteomes" id="UP001280581"/>
    </source>
</evidence>
<feature type="transmembrane region" description="Helical" evidence="6">
    <location>
        <begin position="359"/>
        <end position="379"/>
    </location>
</feature>
<dbReference type="Gene3D" id="1.20.1250.20">
    <property type="entry name" value="MFS general substrate transporter like domains"/>
    <property type="match status" value="1"/>
</dbReference>
<feature type="region of interest" description="Disordered" evidence="5">
    <location>
        <begin position="599"/>
        <end position="676"/>
    </location>
</feature>
<feature type="transmembrane region" description="Helical" evidence="6">
    <location>
        <begin position="328"/>
        <end position="347"/>
    </location>
</feature>
<keyword evidence="8" id="KW-1185">Reference proteome</keyword>
<dbReference type="Proteomes" id="UP001280581">
    <property type="component" value="Unassembled WGS sequence"/>
</dbReference>
<dbReference type="EMBL" id="WVTA01000003">
    <property type="protein sequence ID" value="KAK3214744.1"/>
    <property type="molecule type" value="Genomic_DNA"/>
</dbReference>
<feature type="transmembrane region" description="Helical" evidence="6">
    <location>
        <begin position="428"/>
        <end position="449"/>
    </location>
</feature>
<gene>
    <name evidence="7" type="ORF">GRF29_19g1113046</name>
</gene>
<keyword evidence="2 6" id="KW-0812">Transmembrane</keyword>
<organism evidence="7 8">
    <name type="scientific">Pseudopithomyces chartarum</name>
    <dbReference type="NCBI Taxonomy" id="1892770"/>
    <lineage>
        <taxon>Eukaryota</taxon>
        <taxon>Fungi</taxon>
        <taxon>Dikarya</taxon>
        <taxon>Ascomycota</taxon>
        <taxon>Pezizomycotina</taxon>
        <taxon>Dothideomycetes</taxon>
        <taxon>Pleosporomycetidae</taxon>
        <taxon>Pleosporales</taxon>
        <taxon>Massarineae</taxon>
        <taxon>Didymosphaeriaceae</taxon>
        <taxon>Pseudopithomyces</taxon>
    </lineage>
</organism>
<comment type="subcellular location">
    <subcellularLocation>
        <location evidence="1">Membrane</location>
        <topology evidence="1">Multi-pass membrane protein</topology>
    </subcellularLocation>
</comment>
<name>A0AAN6M1R9_9PLEO</name>
<feature type="transmembrane region" description="Helical" evidence="6">
    <location>
        <begin position="400"/>
        <end position="422"/>
    </location>
</feature>
<evidence type="ECO:0000256" key="5">
    <source>
        <dbReference type="SAM" id="MobiDB-lite"/>
    </source>
</evidence>
<dbReference type="Pfam" id="PF07690">
    <property type="entry name" value="MFS_1"/>
    <property type="match status" value="1"/>
</dbReference>
<proteinExistence type="predicted"/>
<reference evidence="7 8" key="1">
    <citation type="submission" date="2021-02" db="EMBL/GenBank/DDBJ databases">
        <title>Genome assembly of Pseudopithomyces chartarum.</title>
        <authorList>
            <person name="Jauregui R."/>
            <person name="Singh J."/>
            <person name="Voisey C."/>
        </authorList>
    </citation>
    <scope>NUCLEOTIDE SEQUENCE [LARGE SCALE GENOMIC DNA]</scope>
    <source>
        <strain evidence="7 8">AGR01</strain>
    </source>
</reference>
<feature type="region of interest" description="Disordered" evidence="5">
    <location>
        <begin position="287"/>
        <end position="314"/>
    </location>
</feature>
<sequence>MMDQSRRSESTVRPSDVGSGRPSWSSDKGEGFAAIGNEEKNVGGEGFLGDRLRESSSHEAQEVLEQEEIARLPTADGTRPGLSTTYTHAKSLRSIRSHPSRAGADGYTLNNEDEKPNNSSDAPADDPYLVRWEGGDTDPMNPRSMTTLRRWCIVLIVSASSLCVNLALHTGLDSSSAPGQGHLTRQAMLTVRAWPQFYGRRPIYICSFTFFLIWLIPCAFAHNIQTMLVARFLDGLAGSAFLSVAGGTVGDMFNKNVVLLRVDDLVWGPGEASTCIDSAIRARDISSGASSQQGTHATKRNRRRKLDSANRETVQVDPQDGAVVMHQAVSTVVLRANVFFGAFPLVFQNNHGFTISQTGLAFLGLFVGMLVGITTDLFWRRVYNRLVQRSEAQGGSSEPEFRLSATMLGAFVVPIALFGFGWTTYSSVHWIANSFARSYFAAAFPLFGVQMYNRRSRLSMGNVATGLPGPGHGTVSGFPALWSGGEVANMKRERERASERAKERPRVPHPQAPSPRSPPPAPEPAPAVVVVAVAAAAAAAPLSTSLPLASAPRTAPPSLRAALSTVDCRLSIVALRRPIGPPPSRRMDSFLSNCMALCPPRRPTRTRDSTPWTEPAVPTADRRPQPAARSPPPSSSTDSIGTPPGATAAPVRASQRTRDRSLETSTWDSRPPCAPATHWLALVPGPPQRCF</sequence>
<dbReference type="PANTHER" id="PTHR23502:SF7">
    <property type="entry name" value="DRUG_PROTON ANTIPORTER YHK8-RELATED"/>
    <property type="match status" value="1"/>
</dbReference>
<feature type="transmembrane region" description="Helical" evidence="6">
    <location>
        <begin position="202"/>
        <end position="221"/>
    </location>
</feature>
<feature type="compositionally biased region" description="Low complexity" evidence="5">
    <location>
        <begin position="635"/>
        <end position="645"/>
    </location>
</feature>
<dbReference type="Gene3D" id="1.20.1720.10">
    <property type="entry name" value="Multidrug resistance protein D"/>
    <property type="match status" value="1"/>
</dbReference>
<dbReference type="AlphaFoldDB" id="A0AAN6M1R9"/>
<protein>
    <submittedName>
        <fullName evidence="7">Uncharacterized protein</fullName>
    </submittedName>
</protein>
<dbReference type="InterPro" id="IPR036259">
    <property type="entry name" value="MFS_trans_sf"/>
</dbReference>
<comment type="caution">
    <text evidence="7">The sequence shown here is derived from an EMBL/GenBank/DDBJ whole genome shotgun (WGS) entry which is preliminary data.</text>
</comment>